<dbReference type="Gene3D" id="3.30.70.270">
    <property type="match status" value="1"/>
</dbReference>
<dbReference type="PANTHER" id="PTHR45138:SF9">
    <property type="entry name" value="DIGUANYLATE CYCLASE DGCM-RELATED"/>
    <property type="match status" value="1"/>
</dbReference>
<dbReference type="InterPro" id="IPR032710">
    <property type="entry name" value="NTF2-like_dom_sf"/>
</dbReference>
<feature type="domain" description="GGDEF" evidence="4">
    <location>
        <begin position="206"/>
        <end position="343"/>
    </location>
</feature>
<dbReference type="CDD" id="cd01949">
    <property type="entry name" value="GGDEF"/>
    <property type="match status" value="1"/>
</dbReference>
<comment type="caution">
    <text evidence="5">The sequence shown here is derived from an EMBL/GenBank/DDBJ whole genome shotgun (WGS) entry which is preliminary data.</text>
</comment>
<dbReference type="AlphaFoldDB" id="A0A7X0PIL9"/>
<dbReference type="Pfam" id="PF13474">
    <property type="entry name" value="SnoaL_3"/>
    <property type="match status" value="1"/>
</dbReference>
<dbReference type="SMART" id="SM00267">
    <property type="entry name" value="GGDEF"/>
    <property type="match status" value="1"/>
</dbReference>
<evidence type="ECO:0000259" key="4">
    <source>
        <dbReference type="PROSITE" id="PS50887"/>
    </source>
</evidence>
<keyword evidence="3" id="KW-0175">Coiled coil</keyword>
<dbReference type="PROSITE" id="PS50887">
    <property type="entry name" value="GGDEF"/>
    <property type="match status" value="1"/>
</dbReference>
<evidence type="ECO:0000256" key="3">
    <source>
        <dbReference type="SAM" id="Coils"/>
    </source>
</evidence>
<dbReference type="GO" id="GO:1902201">
    <property type="term" value="P:negative regulation of bacterial-type flagellum-dependent cell motility"/>
    <property type="evidence" value="ECO:0007669"/>
    <property type="project" value="TreeGrafter"/>
</dbReference>
<gene>
    <name evidence="5" type="ORF">HNP48_005351</name>
</gene>
<dbReference type="GO" id="GO:0052621">
    <property type="term" value="F:diguanylate cyclase activity"/>
    <property type="evidence" value="ECO:0007669"/>
    <property type="project" value="UniProtKB-EC"/>
</dbReference>
<dbReference type="PANTHER" id="PTHR45138">
    <property type="entry name" value="REGULATORY COMPONENTS OF SENSORY TRANSDUCTION SYSTEM"/>
    <property type="match status" value="1"/>
</dbReference>
<dbReference type="InterPro" id="IPR050469">
    <property type="entry name" value="Diguanylate_Cyclase"/>
</dbReference>
<keyword evidence="6" id="KW-1185">Reference proteome</keyword>
<dbReference type="Gene3D" id="3.10.450.50">
    <property type="match status" value="1"/>
</dbReference>
<evidence type="ECO:0000313" key="6">
    <source>
        <dbReference type="Proteomes" id="UP000575083"/>
    </source>
</evidence>
<dbReference type="Pfam" id="PF00990">
    <property type="entry name" value="GGDEF"/>
    <property type="match status" value="1"/>
</dbReference>
<dbReference type="InterPro" id="IPR029787">
    <property type="entry name" value="Nucleotide_cyclase"/>
</dbReference>
<dbReference type="InterPro" id="IPR037401">
    <property type="entry name" value="SnoaL-like"/>
</dbReference>
<organism evidence="5 6">
    <name type="scientific">Acidovorax soli</name>
    <dbReference type="NCBI Taxonomy" id="592050"/>
    <lineage>
        <taxon>Bacteria</taxon>
        <taxon>Pseudomonadati</taxon>
        <taxon>Pseudomonadota</taxon>
        <taxon>Betaproteobacteria</taxon>
        <taxon>Burkholderiales</taxon>
        <taxon>Comamonadaceae</taxon>
        <taxon>Acidovorax</taxon>
    </lineage>
</organism>
<feature type="coiled-coil region" evidence="3">
    <location>
        <begin position="144"/>
        <end position="178"/>
    </location>
</feature>
<dbReference type="GO" id="GO:0043709">
    <property type="term" value="P:cell adhesion involved in single-species biofilm formation"/>
    <property type="evidence" value="ECO:0007669"/>
    <property type="project" value="TreeGrafter"/>
</dbReference>
<comment type="catalytic activity">
    <reaction evidence="2">
        <text>2 GTP = 3',3'-c-di-GMP + 2 diphosphate</text>
        <dbReference type="Rhea" id="RHEA:24898"/>
        <dbReference type="ChEBI" id="CHEBI:33019"/>
        <dbReference type="ChEBI" id="CHEBI:37565"/>
        <dbReference type="ChEBI" id="CHEBI:58805"/>
        <dbReference type="EC" id="2.7.7.65"/>
    </reaction>
</comment>
<reference evidence="5 6" key="1">
    <citation type="submission" date="2020-08" db="EMBL/GenBank/DDBJ databases">
        <title>Functional genomics of gut bacteria from endangered species of beetles.</title>
        <authorList>
            <person name="Carlos-Shanley C."/>
        </authorList>
    </citation>
    <scope>NUCLEOTIDE SEQUENCE [LARGE SCALE GENOMIC DNA]</scope>
    <source>
        <strain evidence="5 6">S00198</strain>
    </source>
</reference>
<evidence type="ECO:0000313" key="5">
    <source>
        <dbReference type="EMBL" id="MBB6562638.1"/>
    </source>
</evidence>
<dbReference type="SUPFAM" id="SSF55073">
    <property type="entry name" value="Nucleotide cyclase"/>
    <property type="match status" value="1"/>
</dbReference>
<dbReference type="NCBIfam" id="TIGR00254">
    <property type="entry name" value="GGDEF"/>
    <property type="match status" value="1"/>
</dbReference>
<dbReference type="SUPFAM" id="SSF54427">
    <property type="entry name" value="NTF2-like"/>
    <property type="match status" value="1"/>
</dbReference>
<accession>A0A7X0PIL9</accession>
<dbReference type="InterPro" id="IPR000160">
    <property type="entry name" value="GGDEF_dom"/>
</dbReference>
<dbReference type="InterPro" id="IPR043128">
    <property type="entry name" value="Rev_trsase/Diguanyl_cyclase"/>
</dbReference>
<evidence type="ECO:0000256" key="1">
    <source>
        <dbReference type="ARBA" id="ARBA00012528"/>
    </source>
</evidence>
<dbReference type="GO" id="GO:0005886">
    <property type="term" value="C:plasma membrane"/>
    <property type="evidence" value="ECO:0007669"/>
    <property type="project" value="TreeGrafter"/>
</dbReference>
<name>A0A7X0PIL9_9BURK</name>
<sequence length="343" mass="37279">MRPDRQPLIRQLFDDYIALYSTRDERLIGRLSTQFSGYASRSDRLVHTRSEWVAAILQDFALVPQHMRIEVLDLCLQDLAEDVVSATALVHVRGPDAGETPAGQVPLARLVLVFRLEGAEWKIVHSGTSVPSGPVPAQASSSALARLQTEHRMLQAQLQESTRALAEAQQRIDAMDRTDSLTGLGNRRQFEHALQQAWERAQRAATPVALVLLEVDALRHFMDRHGHLAADACLKTLALTFTQLVQERPGSLVVRFAGDAFALLLPGAGLDEAQGLAEAAVVAVRTLALPHEGAALGRVSIGGGVAQMVPVRDQRHDELVRAASAALARARQAGGNRVEPQPD</sequence>
<dbReference type="RefSeq" id="WP_184862837.1">
    <property type="nucleotide sequence ID" value="NZ_JACHLK010000013.1"/>
</dbReference>
<dbReference type="EC" id="2.7.7.65" evidence="1"/>
<evidence type="ECO:0000256" key="2">
    <source>
        <dbReference type="ARBA" id="ARBA00034247"/>
    </source>
</evidence>
<proteinExistence type="predicted"/>
<dbReference type="Proteomes" id="UP000575083">
    <property type="component" value="Unassembled WGS sequence"/>
</dbReference>
<protein>
    <recommendedName>
        <fullName evidence="1">diguanylate cyclase</fullName>
        <ecNumber evidence="1">2.7.7.65</ecNumber>
    </recommendedName>
</protein>
<dbReference type="EMBL" id="JACHLK010000013">
    <property type="protein sequence ID" value="MBB6562638.1"/>
    <property type="molecule type" value="Genomic_DNA"/>
</dbReference>